<dbReference type="Proteomes" id="UP000009131">
    <property type="component" value="Unassembled WGS sequence"/>
</dbReference>
<dbReference type="GO" id="GO:0006355">
    <property type="term" value="P:regulation of DNA-templated transcription"/>
    <property type="evidence" value="ECO:0007669"/>
    <property type="project" value="TreeGrafter"/>
</dbReference>
<feature type="site" description="Critical for specifying symmetric addition of methyl groups" evidence="6">
    <location>
        <position position="420"/>
    </location>
</feature>
<dbReference type="InParanoid" id="G7E7X2"/>
<dbReference type="Pfam" id="PF17286">
    <property type="entry name" value="PRMT5_C"/>
    <property type="match status" value="1"/>
</dbReference>
<dbReference type="Pfam" id="PF17285">
    <property type="entry name" value="PRMT5_TIM"/>
    <property type="match status" value="1"/>
</dbReference>
<feature type="domain" description="PRMT5 arginine-N-methyltransferase" evidence="9">
    <location>
        <begin position="391"/>
        <end position="552"/>
    </location>
</feature>
<feature type="binding site" evidence="5">
    <location>
        <begin position="507"/>
        <end position="508"/>
    </location>
    <ligand>
        <name>S-adenosyl-L-methionine</name>
        <dbReference type="ChEBI" id="CHEBI:59789"/>
    </ligand>
</feature>
<evidence type="ECO:0000259" key="10">
    <source>
        <dbReference type="Pfam" id="PF17285"/>
    </source>
</evidence>
<keyword evidence="1 7" id="KW-0489">Methyltransferase</keyword>
<evidence type="ECO:0000256" key="2">
    <source>
        <dbReference type="ARBA" id="ARBA00022679"/>
    </source>
</evidence>
<dbReference type="FunCoup" id="G7E7X2">
    <property type="interactions" value="679"/>
</dbReference>
<evidence type="ECO:0000256" key="6">
    <source>
        <dbReference type="PIRSR" id="PIRSR015894-3"/>
    </source>
</evidence>
<evidence type="ECO:0000256" key="4">
    <source>
        <dbReference type="PIRSR" id="PIRSR015894-1"/>
    </source>
</evidence>
<feature type="binding site" evidence="5">
    <location>
        <position position="417"/>
    </location>
    <ligand>
        <name>S-adenosyl-L-methionine</name>
        <dbReference type="ChEBI" id="CHEBI:59789"/>
    </ligand>
</feature>
<reference evidence="12 13" key="1">
    <citation type="journal article" date="2011" name="J. Gen. Appl. Microbiol.">
        <title>Draft genome sequencing of the enigmatic basidiomycete Mixia osmundae.</title>
        <authorList>
            <person name="Nishida H."/>
            <person name="Nagatsuka Y."/>
            <person name="Sugiyama J."/>
        </authorList>
    </citation>
    <scope>NUCLEOTIDE SEQUENCE [LARGE SCALE GENOMIC DNA]</scope>
    <source>
        <strain evidence="13">CBS 9802 / IAM 14324 / JCM 22182 / KY 12970</strain>
    </source>
</reference>
<evidence type="ECO:0000259" key="11">
    <source>
        <dbReference type="Pfam" id="PF17286"/>
    </source>
</evidence>
<dbReference type="STRING" id="764103.G7E7X2"/>
<name>G7E7X2_MIXOS</name>
<evidence type="ECO:0000256" key="8">
    <source>
        <dbReference type="SAM" id="MobiDB-lite"/>
    </source>
</evidence>
<feature type="compositionally biased region" description="Low complexity" evidence="8">
    <location>
        <begin position="36"/>
        <end position="47"/>
    </location>
</feature>
<dbReference type="Pfam" id="PF05185">
    <property type="entry name" value="PRMT5"/>
    <property type="match status" value="1"/>
</dbReference>
<dbReference type="InterPro" id="IPR035248">
    <property type="entry name" value="PRMT5_C"/>
</dbReference>
<dbReference type="InterPro" id="IPR029063">
    <property type="entry name" value="SAM-dependent_MTases_sf"/>
</dbReference>
<dbReference type="InterPro" id="IPR025799">
    <property type="entry name" value="Arg_MeTrfase"/>
</dbReference>
<dbReference type="CDD" id="cd02440">
    <property type="entry name" value="AdoMet_MTases"/>
    <property type="match status" value="1"/>
</dbReference>
<proteinExistence type="predicted"/>
<evidence type="ECO:0000313" key="12">
    <source>
        <dbReference type="EMBL" id="GAA98932.1"/>
    </source>
</evidence>
<gene>
    <name evidence="12" type="primary">Mo05620</name>
    <name evidence="12" type="ORF">E5Q_05620</name>
</gene>
<comment type="caution">
    <text evidence="12">The sequence shown here is derived from an EMBL/GenBank/DDBJ whole genome shotgun (WGS) entry which is preliminary data.</text>
</comment>
<dbReference type="RefSeq" id="XP_014567093.1">
    <property type="nucleotide sequence ID" value="XM_014711607.1"/>
</dbReference>
<evidence type="ECO:0000313" key="13">
    <source>
        <dbReference type="Proteomes" id="UP000009131"/>
    </source>
</evidence>
<evidence type="ECO:0000256" key="7">
    <source>
        <dbReference type="PROSITE-ProRule" id="PRU01015"/>
    </source>
</evidence>
<dbReference type="GO" id="GO:0032259">
    <property type="term" value="P:methylation"/>
    <property type="evidence" value="ECO:0007669"/>
    <property type="project" value="UniProtKB-KW"/>
</dbReference>
<dbReference type="Gene3D" id="3.20.20.150">
    <property type="entry name" value="Divalent-metal-dependent TIM barrel enzymes"/>
    <property type="match status" value="1"/>
</dbReference>
<evidence type="ECO:0000256" key="5">
    <source>
        <dbReference type="PIRSR" id="PIRSR015894-2"/>
    </source>
</evidence>
<feature type="domain" description="PRMT5 TIM barrel" evidence="10">
    <location>
        <begin position="103"/>
        <end position="382"/>
    </location>
</feature>
<feature type="binding site" evidence="5">
    <location>
        <begin position="426"/>
        <end position="427"/>
    </location>
    <ligand>
        <name>S-adenosyl-L-methionine</name>
        <dbReference type="ChEBI" id="CHEBI:59789"/>
    </ligand>
</feature>
<keyword evidence="3 5" id="KW-0949">S-adenosyl-L-methionine</keyword>
<dbReference type="GO" id="GO:0005829">
    <property type="term" value="C:cytosol"/>
    <property type="evidence" value="ECO:0007669"/>
    <property type="project" value="TreeGrafter"/>
</dbReference>
<dbReference type="PANTHER" id="PTHR10738">
    <property type="entry name" value="PROTEIN ARGININE N-METHYLTRANSFERASE 5"/>
    <property type="match status" value="1"/>
</dbReference>
<dbReference type="SUPFAM" id="SSF53335">
    <property type="entry name" value="S-adenosyl-L-methionine-dependent methyltransferases"/>
    <property type="match status" value="1"/>
</dbReference>
<evidence type="ECO:0000259" key="9">
    <source>
        <dbReference type="Pfam" id="PF05185"/>
    </source>
</evidence>
<dbReference type="eggNOG" id="KOG0822">
    <property type="taxonomic scope" value="Eukaryota"/>
</dbReference>
<feature type="active site" description="Proton donor/acceptor" evidence="4">
    <location>
        <position position="532"/>
    </location>
</feature>
<dbReference type="GO" id="GO:0005634">
    <property type="term" value="C:nucleus"/>
    <property type="evidence" value="ECO:0007669"/>
    <property type="project" value="TreeGrafter"/>
</dbReference>
<feature type="binding site" evidence="5">
    <location>
        <position position="480"/>
    </location>
    <ligand>
        <name>S-adenosyl-L-methionine</name>
        <dbReference type="ChEBI" id="CHEBI:59789"/>
    </ligand>
</feature>
<keyword evidence="13" id="KW-1185">Reference proteome</keyword>
<sequence length="810" mass="88990">MAADSQTARLPIALHLSQEELPLASTSQQPAPTGRASFSAAASASSSTYRPGDHWAGYGPPQLDRSTPLLSLVRSTLGIAAAASTNGTNDLVQADSKAAERDYDLISCALANPSWRARWESMCLSTPSHSLSPELDNKQRALQAETWRLGGPFQRGEVNVTRVEESSHLIAHASGFIALDSVNEGIRFDAELALKQEVLYAAHLHVTCIVLPAPSLEPARQSYLTDYARSVNAVLRASSYIAIVVRIPLFARLPDGGKVQSLDDAWSTWHTIQSICDYSSRLQICLDLSYPFPASPQTPVEEQIQAQQWSRWNAEPVKSIFLPASSFIPNAKGYPVLSRATQSFLRNIFRYKPVVMLSQTRSGLHQTGGPQAYAQYLRFLSRKVEPPTPVEQYAGAYLDYLQAPLQPLRDQLESETYLGFERDPIKYTRYEEAVYRALVDRRSSEPAVLFVVGAGRGPLVHGSLKAADRARKPIKVIAVEKNANAFVILQERKALEWGDRVELVFADMRSFSPCCKADIIVSELLGSFGDNELSPECLDGVMRHLKPNGISIPESYTAFLAPVTTAKLCAEVLGNETRPAETPYVVQFYNYHVLSADRTEGEKRLQKYQAAWTFAHPQDGLVLDSSGLPLSNTHNTRSAHLTFHIPQAGAMHGFFGAFEATLYEDVEISINPDTVDRDMLSWFPIFFPLKTALYLPAGAEVDVHIFRLTDATQRKVWYEWSAEAYLWLPAPSVPSTEKANAATLSPVSSPTGSRNLLTPDAFIHPPSPAVSSFNLQRSNSLPDPSGILARIKIGSSGLHNPGGKVSSIAL</sequence>
<dbReference type="GO" id="GO:0016274">
    <property type="term" value="F:protein-arginine N-methyltransferase activity"/>
    <property type="evidence" value="ECO:0007669"/>
    <property type="project" value="InterPro"/>
</dbReference>
<dbReference type="Gene3D" id="3.40.50.150">
    <property type="entry name" value="Vaccinia Virus protein VP39"/>
    <property type="match status" value="1"/>
</dbReference>
<dbReference type="InterPro" id="IPR035247">
    <property type="entry name" value="PRMT5_TIM"/>
</dbReference>
<dbReference type="Gene3D" id="2.70.160.11">
    <property type="entry name" value="Hnrnp arginine n-methyltransferase1"/>
    <property type="match status" value="1"/>
</dbReference>
<dbReference type="EMBL" id="BABT02000165">
    <property type="protein sequence ID" value="GAA98932.1"/>
    <property type="molecule type" value="Genomic_DNA"/>
</dbReference>
<evidence type="ECO:0000256" key="1">
    <source>
        <dbReference type="ARBA" id="ARBA00022603"/>
    </source>
</evidence>
<protein>
    <submittedName>
        <fullName evidence="12">Uncharacterized protein</fullName>
    </submittedName>
</protein>
<dbReference type="AlphaFoldDB" id="G7E7X2"/>
<reference evidence="12 13" key="2">
    <citation type="journal article" date="2012" name="Open Biol.">
        <title>Characteristics of nucleosomes and linker DNA regions on the genome of the basidiomycete Mixia osmundae revealed by mono- and dinucleosome mapping.</title>
        <authorList>
            <person name="Nishida H."/>
            <person name="Kondo S."/>
            <person name="Matsumoto T."/>
            <person name="Suzuki Y."/>
            <person name="Yoshikawa H."/>
            <person name="Taylor T.D."/>
            <person name="Sugiyama J."/>
        </authorList>
    </citation>
    <scope>NUCLEOTIDE SEQUENCE [LARGE SCALE GENOMIC DNA]</scope>
    <source>
        <strain evidence="13">CBS 9802 / IAM 14324 / JCM 22182 / KY 12970</strain>
    </source>
</reference>
<dbReference type="PROSITE" id="PS51678">
    <property type="entry name" value="SAM_MT_PRMT"/>
    <property type="match status" value="1"/>
</dbReference>
<dbReference type="OMA" id="IKYAWYE"/>
<keyword evidence="2 7" id="KW-0808">Transferase</keyword>
<feature type="domain" description="PRMT5 oligomerisation" evidence="11">
    <location>
        <begin position="555"/>
        <end position="806"/>
    </location>
</feature>
<feature type="active site" description="Proton donor/acceptor" evidence="4">
    <location>
        <position position="523"/>
    </location>
</feature>
<organism evidence="12 13">
    <name type="scientific">Mixia osmundae (strain CBS 9802 / IAM 14324 / JCM 22182 / KY 12970)</name>
    <dbReference type="NCBI Taxonomy" id="764103"/>
    <lineage>
        <taxon>Eukaryota</taxon>
        <taxon>Fungi</taxon>
        <taxon>Dikarya</taxon>
        <taxon>Basidiomycota</taxon>
        <taxon>Pucciniomycotina</taxon>
        <taxon>Mixiomycetes</taxon>
        <taxon>Mixiales</taxon>
        <taxon>Mixiaceae</taxon>
        <taxon>Mixia</taxon>
    </lineage>
</organism>
<evidence type="ECO:0000256" key="3">
    <source>
        <dbReference type="ARBA" id="ARBA00022691"/>
    </source>
</evidence>
<dbReference type="InterPro" id="IPR035075">
    <property type="entry name" value="PRMT5"/>
</dbReference>
<dbReference type="HOGENOM" id="CLU_010247_0_0_1"/>
<dbReference type="OrthoDB" id="1368803at2759"/>
<dbReference type="PANTHER" id="PTHR10738:SF0">
    <property type="entry name" value="PROTEIN ARGININE N-METHYLTRANSFERASE 5"/>
    <property type="match status" value="1"/>
</dbReference>
<feature type="region of interest" description="Disordered" evidence="8">
    <location>
        <begin position="24"/>
        <end position="61"/>
    </location>
</feature>
<accession>G7E7X2</accession>